<organism evidence="2 3">
    <name type="scientific">Zygosaccharomyces mellis</name>
    <dbReference type="NCBI Taxonomy" id="42258"/>
    <lineage>
        <taxon>Eukaryota</taxon>
        <taxon>Fungi</taxon>
        <taxon>Dikarya</taxon>
        <taxon>Ascomycota</taxon>
        <taxon>Saccharomycotina</taxon>
        <taxon>Saccharomycetes</taxon>
        <taxon>Saccharomycetales</taxon>
        <taxon>Saccharomycetaceae</taxon>
        <taxon>Zygosaccharomyces</taxon>
    </lineage>
</organism>
<dbReference type="GO" id="GO:0004520">
    <property type="term" value="F:DNA endonuclease activity"/>
    <property type="evidence" value="ECO:0007669"/>
    <property type="project" value="TreeGrafter"/>
</dbReference>
<dbReference type="Pfam" id="PF09159">
    <property type="entry name" value="Ydc2-catalyt"/>
    <property type="match status" value="1"/>
</dbReference>
<dbReference type="Proteomes" id="UP000301737">
    <property type="component" value="Unassembled WGS sequence"/>
</dbReference>
<comment type="caution">
    <text evidence="2">The sequence shown here is derived from an EMBL/GenBank/DDBJ whole genome shotgun (WGS) entry which is preliminary data.</text>
</comment>
<dbReference type="AlphaFoldDB" id="A0A4C2EFL5"/>
<dbReference type="OrthoDB" id="5552842at2759"/>
<evidence type="ECO:0000259" key="1">
    <source>
        <dbReference type="Pfam" id="PF09159"/>
    </source>
</evidence>
<dbReference type="Gene3D" id="3.30.420.10">
    <property type="entry name" value="Ribonuclease H-like superfamily/Ribonuclease H"/>
    <property type="match status" value="1"/>
</dbReference>
<dbReference type="PANTHER" id="PTHR28072">
    <property type="entry name" value="CRUCIFORM CUTTING ENDONUCLEASE 1, MITOCHONDRIAL-RELATED"/>
    <property type="match status" value="1"/>
</dbReference>
<dbReference type="InterPro" id="IPR039197">
    <property type="entry name" value="Mrs1/Cce1"/>
</dbReference>
<dbReference type="GO" id="GO:0070336">
    <property type="term" value="F:flap-structured DNA binding"/>
    <property type="evidence" value="ECO:0007669"/>
    <property type="project" value="TreeGrafter"/>
</dbReference>
<sequence length="398" mass="45365">MGKASNPRSAVAAIDLYCRKTNGRTLKRLGSCIGASIGKNKTESRTSVVAQAEKLEILRNRRLKNGETCVTAIDAGISNFAYSMFKWYKDDEVPTLVEWNKINLCQKFLGKHRLKMKMDPEDTWKVGHGLLDMFTNKMATSDLYVIEKQRTRSLSSKNVLESVLLSNVMEHILFSNLRNKQLYENADGKYAVDSSNPQKMAQYWCDVKSLKTLYVRFAQSAGLKVQNDLPTNDSDSILTTKVSKTIRINLVKTILKNAIIPQGYRKCNVTPQWRSKVEEQLHVGKKFKLLDCVGLGPELGTRKDDDLADCFLHGLVWMQWLRIYESVAETLTRNGGVFDQKVLKEFNEYCMSLNTEWTYMSAEMKGTLAELKLTNNLENGANEEEMKTNKLVKRKNKL</sequence>
<accession>A0A4C2EFL5</accession>
<dbReference type="InterPro" id="IPR012337">
    <property type="entry name" value="RNaseH-like_sf"/>
</dbReference>
<reference evidence="2 3" key="1">
    <citation type="submission" date="2019-01" db="EMBL/GenBank/DDBJ databases">
        <title>Draft Genome Sequencing of Zygosaccharomyces mellis Ca-7.</title>
        <authorList>
            <person name="Shiwa Y."/>
            <person name="Kanesaki Y."/>
            <person name="Ishige T."/>
            <person name="Mura K."/>
            <person name="Hori T."/>
            <person name="Tamura T."/>
        </authorList>
    </citation>
    <scope>NUCLEOTIDE SEQUENCE [LARGE SCALE GENOMIC DNA]</scope>
    <source>
        <strain evidence="2 3">Ca-7</strain>
    </source>
</reference>
<keyword evidence="3" id="KW-1185">Reference proteome</keyword>
<dbReference type="InterPro" id="IPR036397">
    <property type="entry name" value="RNaseH_sf"/>
</dbReference>
<dbReference type="GO" id="GO:0005739">
    <property type="term" value="C:mitochondrion"/>
    <property type="evidence" value="ECO:0007669"/>
    <property type="project" value="TreeGrafter"/>
</dbReference>
<dbReference type="GO" id="GO:0000403">
    <property type="term" value="F:Y-form DNA binding"/>
    <property type="evidence" value="ECO:0007669"/>
    <property type="project" value="TreeGrafter"/>
</dbReference>
<evidence type="ECO:0000313" key="2">
    <source>
        <dbReference type="EMBL" id="GCF01033.1"/>
    </source>
</evidence>
<protein>
    <recommendedName>
        <fullName evidence="1">Mitochondrial resolvase Ydc2 catalytic domain-containing protein</fullName>
    </recommendedName>
</protein>
<proteinExistence type="predicted"/>
<dbReference type="InterPro" id="IPR015242">
    <property type="entry name" value="Ydc2_cat"/>
</dbReference>
<dbReference type="SUPFAM" id="SSF53098">
    <property type="entry name" value="Ribonuclease H-like"/>
    <property type="match status" value="1"/>
</dbReference>
<gene>
    <name evidence="2" type="ORF">ZYGM_001958</name>
</gene>
<feature type="domain" description="Mitochondrial resolvase Ydc2 catalytic" evidence="1">
    <location>
        <begin position="70"/>
        <end position="325"/>
    </location>
</feature>
<dbReference type="CDD" id="cd16963">
    <property type="entry name" value="CCE1"/>
    <property type="match status" value="1"/>
</dbReference>
<name>A0A4C2EFL5_9SACH</name>
<dbReference type="EMBL" id="BIMX01000025">
    <property type="protein sequence ID" value="GCF01033.1"/>
    <property type="molecule type" value="Genomic_DNA"/>
</dbReference>
<evidence type="ECO:0000313" key="3">
    <source>
        <dbReference type="Proteomes" id="UP000301737"/>
    </source>
</evidence>
<dbReference type="GO" id="GO:0000402">
    <property type="term" value="F:crossed form four-way junction DNA binding"/>
    <property type="evidence" value="ECO:0007669"/>
    <property type="project" value="TreeGrafter"/>
</dbReference>
<dbReference type="PANTHER" id="PTHR28072:SF1">
    <property type="entry name" value="CRUCIFORM CUTTING ENDONUCLEASE 1, MITOCHONDRIAL-RELATED"/>
    <property type="match status" value="1"/>
</dbReference>